<dbReference type="EMBL" id="MIKG01000004">
    <property type="protein sequence ID" value="RAO66746.1"/>
    <property type="molecule type" value="Genomic_DNA"/>
</dbReference>
<protein>
    <submittedName>
        <fullName evidence="1">Uncharacterized protein</fullName>
    </submittedName>
</protein>
<comment type="caution">
    <text evidence="1">The sequence shown here is derived from an EMBL/GenBank/DDBJ whole genome shotgun (WGS) entry which is preliminary data.</text>
</comment>
<dbReference type="AlphaFoldDB" id="A0A364KT65"/>
<sequence length="335" mass="38749">MSLDNSFLEDPVPQSTQEAIANYLWNNSRFQLQPYFRYYTDQCRFAVQSYSGYLPVKTHQHLINIALDILNGYPHHEVKARLVARRTQLGETDSEESLNGSIDLTLRLIYMVDVGVFRNAYSGRERLLWDTGTSKTFIENKVFRAEMRREHSGIKLEPVFNVCNIVRIGGFRVELTSNLSDHLLLRDTGVEKSITIFHHASFLTGQKQSSLFPDGLVDDTLRTLALLFPQGNSTTARWYGKHVQDNIEEPDFNVLKCGPAHRHIDGYKYWHNRLVELKEAFDQARPSTLTQWWNDRRDGVQWYTLWIAISLTVFFGLVQSIEGALQVYKAYHPNS</sequence>
<proteinExistence type="predicted"/>
<evidence type="ECO:0000313" key="2">
    <source>
        <dbReference type="Proteomes" id="UP000249363"/>
    </source>
</evidence>
<dbReference type="OrthoDB" id="5428890at2759"/>
<organism evidence="1 2">
    <name type="scientific">Talaromyces amestolkiae</name>
    <dbReference type="NCBI Taxonomy" id="1196081"/>
    <lineage>
        <taxon>Eukaryota</taxon>
        <taxon>Fungi</taxon>
        <taxon>Dikarya</taxon>
        <taxon>Ascomycota</taxon>
        <taxon>Pezizomycotina</taxon>
        <taxon>Eurotiomycetes</taxon>
        <taxon>Eurotiomycetidae</taxon>
        <taxon>Eurotiales</taxon>
        <taxon>Trichocomaceae</taxon>
        <taxon>Talaromyces</taxon>
        <taxon>Talaromyces sect. Talaromyces</taxon>
    </lineage>
</organism>
<dbReference type="Proteomes" id="UP000249363">
    <property type="component" value="Unassembled WGS sequence"/>
</dbReference>
<dbReference type="RefSeq" id="XP_040731262.1">
    <property type="nucleotide sequence ID" value="XM_040874938.1"/>
</dbReference>
<reference evidence="1 2" key="1">
    <citation type="journal article" date="2017" name="Biotechnol. Biofuels">
        <title>Differential beta-glucosidase expression as a function of carbon source availability in Talaromyces amestolkiae: a genomic and proteomic approach.</title>
        <authorList>
            <person name="de Eugenio L.I."/>
            <person name="Mendez-Liter J.A."/>
            <person name="Nieto-Dominguez M."/>
            <person name="Alonso L."/>
            <person name="Gil-Munoz J."/>
            <person name="Barriuso J."/>
            <person name="Prieto A."/>
            <person name="Martinez M.J."/>
        </authorList>
    </citation>
    <scope>NUCLEOTIDE SEQUENCE [LARGE SCALE GENOMIC DNA]</scope>
    <source>
        <strain evidence="1 2">CIB</strain>
    </source>
</reference>
<accession>A0A364KT65</accession>
<evidence type="ECO:0000313" key="1">
    <source>
        <dbReference type="EMBL" id="RAO66746.1"/>
    </source>
</evidence>
<dbReference type="GeneID" id="63791974"/>
<gene>
    <name evidence="1" type="ORF">BHQ10_002758</name>
</gene>
<name>A0A364KT65_TALAM</name>
<keyword evidence="2" id="KW-1185">Reference proteome</keyword>